<dbReference type="PANTHER" id="PTHR10367">
    <property type="entry name" value="MRNA-CAPPING ENZYME"/>
    <property type="match status" value="1"/>
</dbReference>
<feature type="region of interest" description="Disordered" evidence="3">
    <location>
        <begin position="280"/>
        <end position="301"/>
    </location>
</feature>
<keyword evidence="2" id="KW-0904">Protein phosphatase</keyword>
<dbReference type="SMART" id="SM00195">
    <property type="entry name" value="DSPc"/>
    <property type="match status" value="1"/>
</dbReference>
<dbReference type="Pfam" id="PF01331">
    <property type="entry name" value="mRNA_cap_enzyme"/>
    <property type="match status" value="1"/>
</dbReference>
<sequence length="877" mass="100800">MIASMDLNASPQPEEDEETFVPHFEEDNAPEEHIEHIETGADIARREREERRQRLRRGREDGRPTLHDGMFQTKKQRSHDRLPPGWLDCPAFGQEVGCIIPSKVPLDESFNDYVVPGKRYSFRQVIHQQRVLGRKLGLVIDLTNTTRYYSIADWKKDGIKHVKICCRGRDSVPDNESVNQFVYEVSQFLARQRPPKKYILVHCTHGHNRTGYMIVHYLMRTTSISVTQAIKIFAEARPPGIYKPDYIDALYTFYHEKKPDGDICPAIPDWKRSSELDLNGDAIPDDDDDGGSAAPVHENHEKDVVMTNDDILGDGIPLDQQDVFRQFCYQSLKLGVGARGNSQFPGSHPVSLNSMDLNASPQPEEDEETFVPHFEEDNAPEEHIEHIETGADIARREREERRQRLRRGREDGRPTLHDGMFQTKKQRSHDRLPPGNFCWLDCPAFGQEVGCIIPSKVPLDESFNDYVVPGKRYSFRQVIHQQRVLGRKVIHWKSHKRLGLVIDLTNTTRYYSIADWKKDGIKHVKICCRGRDSVPDNESVNQFVYEVSSPLARPHYFCAFCSISCVGGNNMSVLHDIVPKRVLNALVPHICRSSWVSQFLARQRPPKKYILVHCTHGHNRTGYMIVHYLMRTTSISVTQAIKIFAEARPPGIYKPDYIDALYTFYHEKKPDGDICPAIPDWKRSSELDLNGDAIPDDDDDGGSAAPVHENHEKDVVMTNDDILGDGIPLDQQDVFRQFCYQSLKLGVGARGNSQFPGSHPVSLNRDNLQLLRQRYYYATWKADGTRYMMLITMDGCYLIDRHFTFRRVQMRFPCRHTSEGLAEKTHHFTLLDGEMIIDTLPESQKQERRYLIYDLIVINQVSIIEMKLIPSRNLGID</sequence>
<evidence type="ECO:0000259" key="5">
    <source>
        <dbReference type="PROSITE" id="PS50056"/>
    </source>
</evidence>
<dbReference type="AlphaFoldDB" id="A0ABC8QMM5"/>
<dbReference type="Pfam" id="PF00782">
    <property type="entry name" value="DSPc"/>
    <property type="match status" value="2"/>
</dbReference>
<dbReference type="Gene3D" id="3.30.470.30">
    <property type="entry name" value="DNA ligase/mRNA capping enzyme"/>
    <property type="match status" value="1"/>
</dbReference>
<evidence type="ECO:0000256" key="1">
    <source>
        <dbReference type="ARBA" id="ARBA00022801"/>
    </source>
</evidence>
<dbReference type="InterPro" id="IPR020422">
    <property type="entry name" value="TYR_PHOSPHATASE_DUAL_dom"/>
</dbReference>
<dbReference type="CDD" id="cd07895">
    <property type="entry name" value="Adenylation_mRNA_capping"/>
    <property type="match status" value="1"/>
</dbReference>
<dbReference type="PANTHER" id="PTHR10367:SF17">
    <property type="entry name" value="MRNA-CAPPING ENZYME"/>
    <property type="match status" value="1"/>
</dbReference>
<feature type="domain" description="Tyrosine specific protein phosphatases" evidence="5">
    <location>
        <begin position="596"/>
        <end position="659"/>
    </location>
</feature>
<dbReference type="CDD" id="cd14502">
    <property type="entry name" value="RNA_5'-triphosphatase"/>
    <property type="match status" value="2"/>
</dbReference>
<dbReference type="PROSITE" id="PS50054">
    <property type="entry name" value="TYR_PHOSPHATASE_DUAL"/>
    <property type="match status" value="1"/>
</dbReference>
<evidence type="ECO:0008006" key="8">
    <source>
        <dbReference type="Google" id="ProtNLM"/>
    </source>
</evidence>
<feature type="compositionally biased region" description="Basic and acidic residues" evidence="3">
    <location>
        <begin position="397"/>
        <end position="416"/>
    </location>
</feature>
<dbReference type="SUPFAM" id="SSF56091">
    <property type="entry name" value="DNA ligase/mRNA capping enzyme, catalytic domain"/>
    <property type="match status" value="1"/>
</dbReference>
<dbReference type="InterPro" id="IPR029021">
    <property type="entry name" value="Prot-tyrosine_phosphatase-like"/>
</dbReference>
<evidence type="ECO:0000259" key="4">
    <source>
        <dbReference type="PROSITE" id="PS50054"/>
    </source>
</evidence>
<feature type="region of interest" description="Disordered" evidence="3">
    <location>
        <begin position="1"/>
        <end position="68"/>
    </location>
</feature>
<reference evidence="6 7" key="1">
    <citation type="submission" date="2024-02" db="EMBL/GenBank/DDBJ databases">
        <authorList>
            <person name="Vignale AGUSTIN F."/>
            <person name="Sosa J E."/>
            <person name="Modenutti C."/>
        </authorList>
    </citation>
    <scope>NUCLEOTIDE SEQUENCE [LARGE SCALE GENOMIC DNA]</scope>
</reference>
<gene>
    <name evidence="6" type="ORF">ILEXP_LOCUS836</name>
</gene>
<protein>
    <recommendedName>
        <fullName evidence="8">mRNA-capping enzyme</fullName>
    </recommendedName>
</protein>
<proteinExistence type="predicted"/>
<dbReference type="InterPro" id="IPR000387">
    <property type="entry name" value="Tyr_Pase_dom"/>
</dbReference>
<keyword evidence="1" id="KW-0378">Hydrolase</keyword>
<dbReference type="PROSITE" id="PS00383">
    <property type="entry name" value="TYR_PHOSPHATASE_1"/>
    <property type="match status" value="2"/>
</dbReference>
<organism evidence="6 7">
    <name type="scientific">Ilex paraguariensis</name>
    <name type="common">yerba mate</name>
    <dbReference type="NCBI Taxonomy" id="185542"/>
    <lineage>
        <taxon>Eukaryota</taxon>
        <taxon>Viridiplantae</taxon>
        <taxon>Streptophyta</taxon>
        <taxon>Embryophyta</taxon>
        <taxon>Tracheophyta</taxon>
        <taxon>Spermatophyta</taxon>
        <taxon>Magnoliopsida</taxon>
        <taxon>eudicotyledons</taxon>
        <taxon>Gunneridae</taxon>
        <taxon>Pentapetalae</taxon>
        <taxon>asterids</taxon>
        <taxon>campanulids</taxon>
        <taxon>Aquifoliales</taxon>
        <taxon>Aquifoliaceae</taxon>
        <taxon>Ilex</taxon>
    </lineage>
</organism>
<dbReference type="FunFam" id="3.90.190.10:FF:000055">
    <property type="entry name" value="mRNA capping enzyme family protein"/>
    <property type="match status" value="1"/>
</dbReference>
<dbReference type="SUPFAM" id="SSF52799">
    <property type="entry name" value="(Phosphotyrosine protein) phosphatases II"/>
    <property type="match status" value="3"/>
</dbReference>
<dbReference type="Proteomes" id="UP001642360">
    <property type="component" value="Unassembled WGS sequence"/>
</dbReference>
<dbReference type="Gene3D" id="3.90.190.10">
    <property type="entry name" value="Protein tyrosine phosphatase superfamily"/>
    <property type="match status" value="2"/>
</dbReference>
<feature type="domain" description="Tyrosine-protein phosphatase" evidence="4">
    <location>
        <begin position="104"/>
        <end position="260"/>
    </location>
</feature>
<evidence type="ECO:0000256" key="3">
    <source>
        <dbReference type="SAM" id="MobiDB-lite"/>
    </source>
</evidence>
<dbReference type="InterPro" id="IPR051029">
    <property type="entry name" value="mRNA_Capping_Enz/RNA_Phosphat"/>
</dbReference>
<feature type="domain" description="Tyrosine specific protein phosphatases" evidence="5">
    <location>
        <begin position="179"/>
        <end position="248"/>
    </location>
</feature>
<dbReference type="EMBL" id="CAUOFW020000225">
    <property type="protein sequence ID" value="CAK9133909.1"/>
    <property type="molecule type" value="Genomic_DNA"/>
</dbReference>
<dbReference type="GO" id="GO:0004721">
    <property type="term" value="F:phosphoprotein phosphatase activity"/>
    <property type="evidence" value="ECO:0007669"/>
    <property type="project" value="UniProtKB-KW"/>
</dbReference>
<dbReference type="InterPro" id="IPR001339">
    <property type="entry name" value="mRNA_cap_enzyme_adenylation"/>
</dbReference>
<evidence type="ECO:0000313" key="6">
    <source>
        <dbReference type="EMBL" id="CAK9133909.1"/>
    </source>
</evidence>
<evidence type="ECO:0000313" key="7">
    <source>
        <dbReference type="Proteomes" id="UP001642360"/>
    </source>
</evidence>
<keyword evidence="7" id="KW-1185">Reference proteome</keyword>
<dbReference type="PROSITE" id="PS50056">
    <property type="entry name" value="TYR_PHOSPHATASE_2"/>
    <property type="match status" value="2"/>
</dbReference>
<comment type="caution">
    <text evidence="6">The sequence shown here is derived from an EMBL/GenBank/DDBJ whole genome shotgun (WGS) entry which is preliminary data.</text>
</comment>
<evidence type="ECO:0000256" key="2">
    <source>
        <dbReference type="ARBA" id="ARBA00022912"/>
    </source>
</evidence>
<feature type="compositionally biased region" description="Basic and acidic residues" evidence="3">
    <location>
        <begin position="23"/>
        <end position="66"/>
    </location>
</feature>
<feature type="region of interest" description="Disordered" evidence="3">
    <location>
        <begin position="397"/>
        <end position="418"/>
    </location>
</feature>
<accession>A0ABC8QMM5</accession>
<dbReference type="InterPro" id="IPR016130">
    <property type="entry name" value="Tyr_Pase_AS"/>
</dbReference>
<name>A0ABC8QMM5_9AQUA</name>
<dbReference type="InterPro" id="IPR000340">
    <property type="entry name" value="Dual-sp_phosphatase_cat-dom"/>
</dbReference>
<feature type="region of interest" description="Disordered" evidence="3">
    <location>
        <begin position="691"/>
        <end position="711"/>
    </location>
</feature>